<reference evidence="2" key="1">
    <citation type="submission" date="2021-10" db="EMBL/GenBank/DDBJ databases">
        <title>Streptomonospora sp. nov., isolated from mangrove soil.</title>
        <authorList>
            <person name="Chen X."/>
            <person name="Ge X."/>
            <person name="Liu W."/>
        </authorList>
    </citation>
    <scope>NUCLEOTIDE SEQUENCE</scope>
    <source>
        <strain evidence="2">S1-112</strain>
    </source>
</reference>
<evidence type="ECO:0000313" key="2">
    <source>
        <dbReference type="EMBL" id="MDA0563482.1"/>
    </source>
</evidence>
<dbReference type="GO" id="GO:0032259">
    <property type="term" value="P:methylation"/>
    <property type="evidence" value="ECO:0007669"/>
    <property type="project" value="UniProtKB-KW"/>
</dbReference>
<dbReference type="InterPro" id="IPR013216">
    <property type="entry name" value="Methyltransf_11"/>
</dbReference>
<protein>
    <submittedName>
        <fullName evidence="2">Methyltransferase domain-containing protein</fullName>
    </submittedName>
</protein>
<feature type="domain" description="Methyltransferase type 11" evidence="1">
    <location>
        <begin position="38"/>
        <end position="128"/>
    </location>
</feature>
<keyword evidence="2" id="KW-0489">Methyltransferase</keyword>
<comment type="caution">
    <text evidence="2">The sequence shown here is derived from an EMBL/GenBank/DDBJ whole genome shotgun (WGS) entry which is preliminary data.</text>
</comment>
<accession>A0A9X3NH16</accession>
<dbReference type="EMBL" id="JAJAQC010000004">
    <property type="protein sequence ID" value="MDA0563482.1"/>
    <property type="molecule type" value="Genomic_DNA"/>
</dbReference>
<organism evidence="2 3">
    <name type="scientific">Streptomonospora mangrovi</name>
    <dbReference type="NCBI Taxonomy" id="2883123"/>
    <lineage>
        <taxon>Bacteria</taxon>
        <taxon>Bacillati</taxon>
        <taxon>Actinomycetota</taxon>
        <taxon>Actinomycetes</taxon>
        <taxon>Streptosporangiales</taxon>
        <taxon>Nocardiopsidaceae</taxon>
        <taxon>Streptomonospora</taxon>
    </lineage>
</organism>
<evidence type="ECO:0000313" key="3">
    <source>
        <dbReference type="Proteomes" id="UP001140076"/>
    </source>
</evidence>
<dbReference type="RefSeq" id="WP_270070763.1">
    <property type="nucleotide sequence ID" value="NZ_JAJAQC010000004.1"/>
</dbReference>
<dbReference type="Gene3D" id="3.40.50.150">
    <property type="entry name" value="Vaccinia Virus protein VP39"/>
    <property type="match status" value="1"/>
</dbReference>
<keyword evidence="3" id="KW-1185">Reference proteome</keyword>
<dbReference type="Proteomes" id="UP001140076">
    <property type="component" value="Unassembled WGS sequence"/>
</dbReference>
<dbReference type="SUPFAM" id="SSF53335">
    <property type="entry name" value="S-adenosyl-L-methionine-dependent methyltransferases"/>
    <property type="match status" value="1"/>
</dbReference>
<evidence type="ECO:0000259" key="1">
    <source>
        <dbReference type="Pfam" id="PF08241"/>
    </source>
</evidence>
<name>A0A9X3NH16_9ACTN</name>
<dbReference type="CDD" id="cd02440">
    <property type="entry name" value="AdoMet_MTases"/>
    <property type="match status" value="1"/>
</dbReference>
<dbReference type="InterPro" id="IPR029063">
    <property type="entry name" value="SAM-dependent_MTases_sf"/>
</dbReference>
<dbReference type="AlphaFoldDB" id="A0A9X3NH16"/>
<keyword evidence="2" id="KW-0808">Transferase</keyword>
<dbReference type="PANTHER" id="PTHR43861:SF1">
    <property type="entry name" value="TRANS-ACONITATE 2-METHYLTRANSFERASE"/>
    <property type="match status" value="1"/>
</dbReference>
<gene>
    <name evidence="2" type="ORF">LG943_03930</name>
</gene>
<proteinExistence type="predicted"/>
<dbReference type="PANTHER" id="PTHR43861">
    <property type="entry name" value="TRANS-ACONITATE 2-METHYLTRANSFERASE-RELATED"/>
    <property type="match status" value="1"/>
</dbReference>
<dbReference type="GO" id="GO:0008757">
    <property type="term" value="F:S-adenosylmethionine-dependent methyltransferase activity"/>
    <property type="evidence" value="ECO:0007669"/>
    <property type="project" value="InterPro"/>
</dbReference>
<dbReference type="Pfam" id="PF08241">
    <property type="entry name" value="Methyltransf_11"/>
    <property type="match status" value="1"/>
</dbReference>
<sequence>MAAHQWNPHLYDTRHAFVAAYGTDLITDLDPRPGERVLDAGCGTGDLTDALRATGAHVVGVDASPDMVQRARDRFPDLDLRVADLRTLHLADADFDAVFSNATLHWIPEAPAAATALAAALRPGGRLAAEFGGQGNVAAIDTAARALRAEQNLPPAAQPWYFPDIAEYSAVLAAAGLTVTGAWLFDRPTRLEGDDGLAAWVRMFGSHLIDGVPHPDAFLAHLADRLRPRLHHSGSWWADYRRLRVTAAKPAA</sequence>